<dbReference type="Proteomes" id="UP000326994">
    <property type="component" value="Unassembled WGS sequence"/>
</dbReference>
<protein>
    <submittedName>
        <fullName evidence="5">Glycosyl transferase</fullName>
    </submittedName>
</protein>
<keyword evidence="6" id="KW-1185">Reference proteome</keyword>
<keyword evidence="2" id="KW-0328">Glycosyltransferase</keyword>
<accession>A0A5J4G0J7</accession>
<dbReference type="EMBL" id="BKCF01000002">
    <property type="protein sequence ID" value="GEQ85835.1"/>
    <property type="molecule type" value="Genomic_DNA"/>
</dbReference>
<dbReference type="SUPFAM" id="SSF53448">
    <property type="entry name" value="Nucleotide-diphospho-sugar transferases"/>
    <property type="match status" value="1"/>
</dbReference>
<dbReference type="PANTHER" id="PTHR43179:SF12">
    <property type="entry name" value="GALACTOFURANOSYLTRANSFERASE GLFT2"/>
    <property type="match status" value="1"/>
</dbReference>
<evidence type="ECO:0000313" key="5">
    <source>
        <dbReference type="EMBL" id="GEQ85835.1"/>
    </source>
</evidence>
<evidence type="ECO:0000313" key="6">
    <source>
        <dbReference type="Proteomes" id="UP000326994"/>
    </source>
</evidence>
<reference evidence="5 6" key="1">
    <citation type="submission" date="2019-08" db="EMBL/GenBank/DDBJ databases">
        <title>Ulvibacter marinistellae sp. nov., isolated from a starfish, Patiria pectinifera.</title>
        <authorList>
            <person name="Kawano K."/>
            <person name="Ushijima N."/>
            <person name="Kihara M."/>
            <person name="Itoh H."/>
        </authorList>
    </citation>
    <scope>NUCLEOTIDE SEQUENCE [LARGE SCALE GENOMIC DNA]</scope>
    <source>
        <strain evidence="5 6">KK4</strain>
    </source>
</reference>
<dbReference type="OrthoDB" id="9771846at2"/>
<dbReference type="PANTHER" id="PTHR43179">
    <property type="entry name" value="RHAMNOSYLTRANSFERASE WBBL"/>
    <property type="match status" value="1"/>
</dbReference>
<dbReference type="Gene3D" id="3.90.550.10">
    <property type="entry name" value="Spore Coat Polysaccharide Biosynthesis Protein SpsA, Chain A"/>
    <property type="match status" value="1"/>
</dbReference>
<dbReference type="RefSeq" id="WP_151893783.1">
    <property type="nucleotide sequence ID" value="NZ_BKCF01000002.1"/>
</dbReference>
<name>A0A5J4G0J7_9FLAO</name>
<dbReference type="GO" id="GO:0016757">
    <property type="term" value="F:glycosyltransferase activity"/>
    <property type="evidence" value="ECO:0007669"/>
    <property type="project" value="UniProtKB-KW"/>
</dbReference>
<dbReference type="InterPro" id="IPR029044">
    <property type="entry name" value="Nucleotide-diphossugar_trans"/>
</dbReference>
<evidence type="ECO:0000256" key="2">
    <source>
        <dbReference type="ARBA" id="ARBA00022676"/>
    </source>
</evidence>
<comment type="caution">
    <text evidence="5">The sequence shown here is derived from an EMBL/GenBank/DDBJ whole genome shotgun (WGS) entry which is preliminary data.</text>
</comment>
<dbReference type="Pfam" id="PF00535">
    <property type="entry name" value="Glycos_transf_2"/>
    <property type="match status" value="1"/>
</dbReference>
<organism evidence="5 6">
    <name type="scientific">Patiriisocius marinistellae</name>
    <dbReference type="NCBI Taxonomy" id="2494560"/>
    <lineage>
        <taxon>Bacteria</taxon>
        <taxon>Pseudomonadati</taxon>
        <taxon>Bacteroidota</taxon>
        <taxon>Flavobacteriia</taxon>
        <taxon>Flavobacteriales</taxon>
        <taxon>Flavobacteriaceae</taxon>
        <taxon>Patiriisocius</taxon>
    </lineage>
</organism>
<keyword evidence="3 5" id="KW-0808">Transferase</keyword>
<dbReference type="AlphaFoldDB" id="A0A5J4G0J7"/>
<proteinExistence type="inferred from homology"/>
<dbReference type="CDD" id="cd04186">
    <property type="entry name" value="GT_2_like_c"/>
    <property type="match status" value="1"/>
</dbReference>
<evidence type="ECO:0000259" key="4">
    <source>
        <dbReference type="Pfam" id="PF00535"/>
    </source>
</evidence>
<evidence type="ECO:0000256" key="1">
    <source>
        <dbReference type="ARBA" id="ARBA00006739"/>
    </source>
</evidence>
<gene>
    <name evidence="5" type="ORF">ULMS_13430</name>
</gene>
<sequence>MFDVAVILINYNSSKYTLQCIDAVIKHTNKSNSYQIIVVDNCSKTLDYKNLESNFPIATNIILHRSEINTGFGGGNMMGAKLANANYLLFLNNDAFLLNDCIAILKSYSESHPKVGVTTAQNYDEHGKFVPSFDHNKGIRRLLFGRGFLEAINSKRYPNRNKEYSTPITVDWVNGAFLFFKTSVFKKIGGFDTSIFLYWEEMDICERLRKHNFTAALVPEARITHIQGVSIGTSKAINMESYISYLYVVKKHFGNFRYLLIKNYLSLLFLFKKKKSYLRPTILNENRMDNSLRYKQTKP</sequence>
<dbReference type="InterPro" id="IPR001173">
    <property type="entry name" value="Glyco_trans_2-like"/>
</dbReference>
<comment type="similarity">
    <text evidence="1">Belongs to the glycosyltransferase 2 family.</text>
</comment>
<feature type="domain" description="Glycosyltransferase 2-like" evidence="4">
    <location>
        <begin position="6"/>
        <end position="149"/>
    </location>
</feature>
<evidence type="ECO:0000256" key="3">
    <source>
        <dbReference type="ARBA" id="ARBA00022679"/>
    </source>
</evidence>